<dbReference type="InterPro" id="IPR029072">
    <property type="entry name" value="YebC-like"/>
</dbReference>
<dbReference type="Proteomes" id="UP000009374">
    <property type="component" value="Unassembled WGS sequence"/>
</dbReference>
<feature type="domain" description="TACO1/YebC-like N-terminal" evidence="8">
    <location>
        <begin position="5"/>
        <end position="76"/>
    </location>
</feature>
<dbReference type="Gene3D" id="3.30.70.980">
    <property type="match status" value="2"/>
</dbReference>
<evidence type="ECO:0000256" key="3">
    <source>
        <dbReference type="ARBA" id="ARBA00023015"/>
    </source>
</evidence>
<keyword evidence="5 6" id="KW-0804">Transcription</keyword>
<dbReference type="FunFam" id="3.30.70.980:FF:000002">
    <property type="entry name" value="Probable transcriptional regulatory protein YebC"/>
    <property type="match status" value="1"/>
</dbReference>
<keyword evidence="10" id="KW-1185">Reference proteome</keyword>
<dbReference type="Pfam" id="PF01709">
    <property type="entry name" value="Transcrip_reg"/>
    <property type="match status" value="1"/>
</dbReference>
<dbReference type="PANTHER" id="PTHR12532">
    <property type="entry name" value="TRANSLATIONAL ACTIVATOR OF CYTOCHROME C OXIDASE 1"/>
    <property type="match status" value="1"/>
</dbReference>
<sequence length="251" mass="27293">MSGHSKWATTKHKKALIDSKRGKVFTRLSKEISIAARLGGGDPDGNPRLRTAIAKAREENMPMDNIKKAIQKGTGEIPGAVYEELQYEGHGPKGVAILLKVTTDNKNRTIPEIRSLFSKNGGALGENGCVAWMFDQKGLITTPASGVTEDRLMEIAINAGAEDVRLDDDVFEVTTAPEDFPAVCDAMRAAGLVLPYAEVTMIPQTTVPLEGKEAQAMVRLMEALEDHDDVQHVYANFDISRETLESLSQNG</sequence>
<organism evidence="9 10">
    <name type="scientific">Leptospirillum ferrodiazotrophum</name>
    <dbReference type="NCBI Taxonomy" id="412449"/>
    <lineage>
        <taxon>Bacteria</taxon>
        <taxon>Pseudomonadati</taxon>
        <taxon>Nitrospirota</taxon>
        <taxon>Nitrospiria</taxon>
        <taxon>Nitrospirales</taxon>
        <taxon>Nitrospiraceae</taxon>
        <taxon>Leptospirillum</taxon>
    </lineage>
</organism>
<dbReference type="NCBIfam" id="TIGR01033">
    <property type="entry name" value="YebC/PmpR family DNA-binding transcriptional regulator"/>
    <property type="match status" value="1"/>
</dbReference>
<dbReference type="GO" id="GO:0006355">
    <property type="term" value="P:regulation of DNA-templated transcription"/>
    <property type="evidence" value="ECO:0007669"/>
    <property type="project" value="UniProtKB-UniRule"/>
</dbReference>
<dbReference type="NCBIfam" id="NF001030">
    <property type="entry name" value="PRK00110.1"/>
    <property type="match status" value="1"/>
</dbReference>
<dbReference type="InterPro" id="IPR026564">
    <property type="entry name" value="Transcrip_reg_TACO1-like_dom3"/>
</dbReference>
<dbReference type="AlphaFoldDB" id="C6HZF5"/>
<keyword evidence="3 6" id="KW-0805">Transcription regulation</keyword>
<protein>
    <recommendedName>
        <fullName evidence="6">Probable transcriptional regulatory protein UBAL3_95320012</fullName>
    </recommendedName>
</protein>
<gene>
    <name evidence="9" type="ORF">UBAL3_95320012</name>
</gene>
<keyword evidence="4 6" id="KW-0238">DNA-binding</keyword>
<dbReference type="InterPro" id="IPR017856">
    <property type="entry name" value="Integrase-like_N"/>
</dbReference>
<reference evidence="9 10" key="1">
    <citation type="journal article" date="2009" name="Appl. Environ. Microbiol.">
        <title>Community genomic and proteomic analyses of chemoautotrophic iron-oxidizing "Leptospirillum rubarum" (Group II) and "Leptospirillum ferrodiazotrophum" (Group III) bacteria in acid mine drainage biofilms.</title>
        <authorList>
            <person name="Goltsman D.S."/>
            <person name="Denef V.J."/>
            <person name="Singer S.W."/>
            <person name="VerBerkmoes N.C."/>
            <person name="Lefsrud M."/>
            <person name="Mueller R.S."/>
            <person name="Dick G.J."/>
            <person name="Sun C.L."/>
            <person name="Wheeler K.E."/>
            <person name="Zemla A."/>
            <person name="Baker B.J."/>
            <person name="Hauser L."/>
            <person name="Land M."/>
            <person name="Shah M.B."/>
            <person name="Thelen M.P."/>
            <person name="Hettich R.L."/>
            <person name="Banfield J.F."/>
        </authorList>
    </citation>
    <scope>NUCLEOTIDE SEQUENCE [LARGE SCALE GENOMIC DNA]</scope>
</reference>
<feature type="domain" description="TACO1/YebC-like second and third" evidence="7">
    <location>
        <begin position="82"/>
        <end position="237"/>
    </location>
</feature>
<evidence type="ECO:0000313" key="9">
    <source>
        <dbReference type="EMBL" id="EES51977.1"/>
    </source>
</evidence>
<evidence type="ECO:0000256" key="6">
    <source>
        <dbReference type="HAMAP-Rule" id="MF_00693"/>
    </source>
</evidence>
<dbReference type="HAMAP" id="MF_00693">
    <property type="entry name" value="Transcrip_reg_TACO1"/>
    <property type="match status" value="1"/>
</dbReference>
<evidence type="ECO:0000256" key="4">
    <source>
        <dbReference type="ARBA" id="ARBA00023125"/>
    </source>
</evidence>
<comment type="subcellular location">
    <subcellularLocation>
        <location evidence="6">Cytoplasm</location>
    </subcellularLocation>
</comment>
<comment type="similarity">
    <text evidence="1 6">Belongs to the TACO1 family.</text>
</comment>
<dbReference type="SUPFAM" id="SSF75625">
    <property type="entry name" value="YebC-like"/>
    <property type="match status" value="1"/>
</dbReference>
<dbReference type="InterPro" id="IPR002876">
    <property type="entry name" value="Transcrip_reg_TACO1-like"/>
</dbReference>
<evidence type="ECO:0000259" key="8">
    <source>
        <dbReference type="Pfam" id="PF20772"/>
    </source>
</evidence>
<dbReference type="Gene3D" id="1.10.10.200">
    <property type="match status" value="1"/>
</dbReference>
<dbReference type="Pfam" id="PF20772">
    <property type="entry name" value="TACO1_YebC_N"/>
    <property type="match status" value="1"/>
</dbReference>
<proteinExistence type="inferred from homology"/>
<dbReference type="FunFam" id="1.10.10.200:FF:000002">
    <property type="entry name" value="Probable transcriptional regulatory protein CLM62_37755"/>
    <property type="match status" value="1"/>
</dbReference>
<evidence type="ECO:0000256" key="2">
    <source>
        <dbReference type="ARBA" id="ARBA00022490"/>
    </source>
</evidence>
<evidence type="ECO:0000259" key="7">
    <source>
        <dbReference type="Pfam" id="PF01709"/>
    </source>
</evidence>
<dbReference type="InterPro" id="IPR049083">
    <property type="entry name" value="TACO1_YebC_N"/>
</dbReference>
<accession>C6HZF5</accession>
<dbReference type="NCBIfam" id="NF009044">
    <property type="entry name" value="PRK12378.1"/>
    <property type="match status" value="1"/>
</dbReference>
<dbReference type="GO" id="GO:0003677">
    <property type="term" value="F:DNA binding"/>
    <property type="evidence" value="ECO:0007669"/>
    <property type="project" value="UniProtKB-UniRule"/>
</dbReference>
<evidence type="ECO:0000256" key="1">
    <source>
        <dbReference type="ARBA" id="ARBA00008724"/>
    </source>
</evidence>
<dbReference type="GO" id="GO:0005829">
    <property type="term" value="C:cytosol"/>
    <property type="evidence" value="ECO:0007669"/>
    <property type="project" value="TreeGrafter"/>
</dbReference>
<evidence type="ECO:0000256" key="5">
    <source>
        <dbReference type="ARBA" id="ARBA00023163"/>
    </source>
</evidence>
<name>C6HZF5_9BACT</name>
<evidence type="ECO:0000313" key="10">
    <source>
        <dbReference type="Proteomes" id="UP000009374"/>
    </source>
</evidence>
<dbReference type="PANTHER" id="PTHR12532:SF6">
    <property type="entry name" value="TRANSCRIPTIONAL REGULATORY PROTEIN YEBC-RELATED"/>
    <property type="match status" value="1"/>
</dbReference>
<dbReference type="InterPro" id="IPR048300">
    <property type="entry name" value="TACO1_YebC-like_2nd/3rd_dom"/>
</dbReference>
<keyword evidence="2 6" id="KW-0963">Cytoplasm</keyword>
<dbReference type="EMBL" id="GG693882">
    <property type="protein sequence ID" value="EES51977.1"/>
    <property type="molecule type" value="Genomic_DNA"/>
</dbReference>